<dbReference type="EMBL" id="KF900305">
    <property type="protein sequence ID" value="AIE90338.1"/>
    <property type="molecule type" value="Genomic_DNA"/>
</dbReference>
<name>A0A075FH37_9ARCH</name>
<reference evidence="1" key="1">
    <citation type="journal article" date="2014" name="Genome Biol. Evol.">
        <title>Pangenome evidence for extensive interdomain horizontal transfer affecting lineage core and shell genes in uncultured planktonic thaumarchaeota and euryarchaeota.</title>
        <authorList>
            <person name="Deschamps P."/>
            <person name="Zivanovic Y."/>
            <person name="Moreira D."/>
            <person name="Rodriguez-Valera F."/>
            <person name="Lopez-Garcia P."/>
        </authorList>
    </citation>
    <scope>NUCLEOTIDE SEQUENCE</scope>
</reference>
<dbReference type="InterPro" id="IPR005024">
    <property type="entry name" value="Snf7_fam"/>
</dbReference>
<proteinExistence type="predicted"/>
<dbReference type="AlphaFoldDB" id="A0A075FH37"/>
<dbReference type="Gene3D" id="6.10.140.1230">
    <property type="match status" value="1"/>
</dbReference>
<sequence length="215" mass="23446">MSILNNWNTKEQKEPFLAKVKDKVTPQPPLRNRVEDTQRAMQTLISRLEQKQSKLTSHDKALFDKVVEATQTHDKSRAAAYANELAELRKITSNVTQMKLVLEQINLRMGTVRDFGDIATSISPIASVIKGMRSSMTGILPEASSEMTQIGEMMNGLIADAGQFGGSSPLIESSSAETNSILAEAAAVAEVNDEEKFPTPSTTSTPAAADDFFKL</sequence>
<evidence type="ECO:0000313" key="1">
    <source>
        <dbReference type="EMBL" id="AIE90338.1"/>
    </source>
</evidence>
<dbReference type="PANTHER" id="PTHR10476">
    <property type="entry name" value="CHARGED MULTIVESICULAR BODY PROTEIN"/>
    <property type="match status" value="1"/>
</dbReference>
<organism evidence="1">
    <name type="scientific">uncultured marine thaumarchaeote AD1000_02_C08</name>
    <dbReference type="NCBI Taxonomy" id="1455880"/>
    <lineage>
        <taxon>Archaea</taxon>
        <taxon>Nitrososphaerota</taxon>
        <taxon>environmental samples</taxon>
    </lineage>
</organism>
<dbReference type="GO" id="GO:0007034">
    <property type="term" value="P:vacuolar transport"/>
    <property type="evidence" value="ECO:0007669"/>
    <property type="project" value="InterPro"/>
</dbReference>
<accession>A0A075FH37</accession>
<protein>
    <submittedName>
        <fullName evidence="1">Conserved protein implicated in secretion</fullName>
    </submittedName>
</protein>